<evidence type="ECO:0000313" key="2">
    <source>
        <dbReference type="Proteomes" id="UP000076925"/>
    </source>
</evidence>
<gene>
    <name evidence="1" type="ORF">WA1_18650</name>
</gene>
<reference evidence="1 2" key="1">
    <citation type="journal article" date="2013" name="Genome Biol. Evol.">
        <title>Genomes of Stigonematalean cyanobacteria (subsection V) and the evolution of oxygenic photosynthesis from prokaryotes to plastids.</title>
        <authorList>
            <person name="Dagan T."/>
            <person name="Roettger M."/>
            <person name="Stucken K."/>
            <person name="Landan G."/>
            <person name="Koch R."/>
            <person name="Major P."/>
            <person name="Gould S.B."/>
            <person name="Goremykin V.V."/>
            <person name="Rippka R."/>
            <person name="Tandeau de Marsac N."/>
            <person name="Gugger M."/>
            <person name="Lockhart P.J."/>
            <person name="Allen J.F."/>
            <person name="Brune I."/>
            <person name="Maus I."/>
            <person name="Puhler A."/>
            <person name="Martin W.F."/>
        </authorList>
    </citation>
    <scope>NUCLEOTIDE SEQUENCE [LARGE SCALE GENOMIC DNA]</scope>
    <source>
        <strain evidence="1 2">PCC 7110</strain>
    </source>
</reference>
<dbReference type="EMBL" id="ANNX02000020">
    <property type="protein sequence ID" value="KYC42025.1"/>
    <property type="molecule type" value="Genomic_DNA"/>
</dbReference>
<protein>
    <submittedName>
        <fullName evidence="1">Uncharacterized protein</fullName>
    </submittedName>
</protein>
<accession>A0A139XBG3</accession>
<dbReference type="AlphaFoldDB" id="A0A139XBG3"/>
<comment type="caution">
    <text evidence="1">The sequence shown here is derived from an EMBL/GenBank/DDBJ whole genome shotgun (WGS) entry which is preliminary data.</text>
</comment>
<dbReference type="RefSeq" id="WP_017742066.1">
    <property type="nucleotide sequence ID" value="NZ_KQ976354.1"/>
</dbReference>
<name>A0A139XBG3_9CYAN</name>
<dbReference type="STRING" id="128403.WA1_18650"/>
<sequence>MNTSEIDRIPVASLQEHFGIKKTKLYEYLNKCQIQTTRVSGKSYITSSDLDLLDQYHAAVGKSEEEEFLAERFGSQEIERNLTRSANVRELNPIEEETSFAEVREPVQMMQLADGLSNLSPVNRCIAINYLLDFLAKEGVTLDRPALLSLLNKQTMPPSKDGILVWMGYKIERTNRNEWRVCN</sequence>
<keyword evidence="2" id="KW-1185">Reference proteome</keyword>
<evidence type="ECO:0000313" key="1">
    <source>
        <dbReference type="EMBL" id="KYC42025.1"/>
    </source>
</evidence>
<dbReference type="Proteomes" id="UP000076925">
    <property type="component" value="Unassembled WGS sequence"/>
</dbReference>
<dbReference type="OrthoDB" id="561104at2"/>
<proteinExistence type="predicted"/>
<organism evidence="1 2">
    <name type="scientific">Scytonema hofmannii PCC 7110</name>
    <dbReference type="NCBI Taxonomy" id="128403"/>
    <lineage>
        <taxon>Bacteria</taxon>
        <taxon>Bacillati</taxon>
        <taxon>Cyanobacteriota</taxon>
        <taxon>Cyanophyceae</taxon>
        <taxon>Nostocales</taxon>
        <taxon>Scytonemataceae</taxon>
        <taxon>Scytonema</taxon>
    </lineage>
</organism>